<organism evidence="2 3">
    <name type="scientific">Planktothrix serta PCC 8927</name>
    <dbReference type="NCBI Taxonomy" id="671068"/>
    <lineage>
        <taxon>Bacteria</taxon>
        <taxon>Bacillati</taxon>
        <taxon>Cyanobacteriota</taxon>
        <taxon>Cyanophyceae</taxon>
        <taxon>Oscillatoriophycideae</taxon>
        <taxon>Oscillatoriales</taxon>
        <taxon>Microcoleaceae</taxon>
        <taxon>Planktothrix</taxon>
    </lineage>
</organism>
<dbReference type="OrthoDB" id="517878at2"/>
<sequence>MATQDQARALMMRHHHTIKNRQQSLLNRVADEVGVEPGDGSTIQGKPSAHSASNYDRSNATMS</sequence>
<comment type="caution">
    <text evidence="2">The sequence shown here is derived from an EMBL/GenBank/DDBJ whole genome shotgun (WGS) entry which is preliminary data.</text>
</comment>
<evidence type="ECO:0008006" key="4">
    <source>
        <dbReference type="Google" id="ProtNLM"/>
    </source>
</evidence>
<feature type="region of interest" description="Disordered" evidence="1">
    <location>
        <begin position="32"/>
        <end position="63"/>
    </location>
</feature>
<evidence type="ECO:0000313" key="3">
    <source>
        <dbReference type="Proteomes" id="UP000184550"/>
    </source>
</evidence>
<dbReference type="Proteomes" id="UP000184550">
    <property type="component" value="Unassembled WGS sequence"/>
</dbReference>
<dbReference type="AlphaFoldDB" id="A0A7Z9DW47"/>
<reference evidence="2" key="1">
    <citation type="submission" date="2019-10" db="EMBL/GenBank/DDBJ databases">
        <authorList>
            <consortium name="Genoscope - CEA"/>
            <person name="William W."/>
        </authorList>
    </citation>
    <scope>NUCLEOTIDE SEQUENCE [LARGE SCALE GENOMIC DNA]</scope>
    <source>
        <strain evidence="2">BBR_PRJEB10992</strain>
    </source>
</reference>
<keyword evidence="3" id="KW-1185">Reference proteome</keyword>
<gene>
    <name evidence="2" type="ORF">PL8927_270226</name>
</gene>
<proteinExistence type="predicted"/>
<name>A0A7Z9DW47_9CYAN</name>
<evidence type="ECO:0000313" key="2">
    <source>
        <dbReference type="EMBL" id="VXD14020.1"/>
    </source>
</evidence>
<dbReference type="EMBL" id="CZCU02000099">
    <property type="protein sequence ID" value="VXD14020.1"/>
    <property type="molecule type" value="Genomic_DNA"/>
</dbReference>
<feature type="compositionally biased region" description="Polar residues" evidence="1">
    <location>
        <begin position="41"/>
        <end position="63"/>
    </location>
</feature>
<evidence type="ECO:0000256" key="1">
    <source>
        <dbReference type="SAM" id="MobiDB-lite"/>
    </source>
</evidence>
<protein>
    <recommendedName>
        <fullName evidence="4">Glutamine synthetase inactivating factor IF7</fullName>
    </recommendedName>
</protein>
<accession>A0A7Z9DW47</accession>
<dbReference type="RefSeq" id="WP_083618657.1">
    <property type="nucleotide sequence ID" value="NZ_LR734844.1"/>
</dbReference>